<dbReference type="AlphaFoldDB" id="A0A9N9P240"/>
<evidence type="ECO:0000313" key="2">
    <source>
        <dbReference type="Proteomes" id="UP000789396"/>
    </source>
</evidence>
<organism evidence="1 2">
    <name type="scientific">Racocetra fulgida</name>
    <dbReference type="NCBI Taxonomy" id="60492"/>
    <lineage>
        <taxon>Eukaryota</taxon>
        <taxon>Fungi</taxon>
        <taxon>Fungi incertae sedis</taxon>
        <taxon>Mucoromycota</taxon>
        <taxon>Glomeromycotina</taxon>
        <taxon>Glomeromycetes</taxon>
        <taxon>Diversisporales</taxon>
        <taxon>Gigasporaceae</taxon>
        <taxon>Racocetra</taxon>
    </lineage>
</organism>
<accession>A0A9N9P240</accession>
<dbReference type="EMBL" id="CAJVPZ010065487">
    <property type="protein sequence ID" value="CAG8795319.1"/>
    <property type="molecule type" value="Genomic_DNA"/>
</dbReference>
<proteinExistence type="predicted"/>
<name>A0A9N9P240_9GLOM</name>
<evidence type="ECO:0000313" key="1">
    <source>
        <dbReference type="EMBL" id="CAG8795319.1"/>
    </source>
</evidence>
<reference evidence="1" key="1">
    <citation type="submission" date="2021-06" db="EMBL/GenBank/DDBJ databases">
        <authorList>
            <person name="Kallberg Y."/>
            <person name="Tangrot J."/>
            <person name="Rosling A."/>
        </authorList>
    </citation>
    <scope>NUCLEOTIDE SEQUENCE</scope>
    <source>
        <strain evidence="1">IN212</strain>
    </source>
</reference>
<feature type="non-terminal residue" evidence="1">
    <location>
        <position position="1"/>
    </location>
</feature>
<dbReference type="OrthoDB" id="2444759at2759"/>
<dbReference type="Proteomes" id="UP000789396">
    <property type="component" value="Unassembled WGS sequence"/>
</dbReference>
<gene>
    <name evidence="1" type="ORF">RFULGI_LOCUS17167</name>
</gene>
<protein>
    <submittedName>
        <fullName evidence="1">10643_t:CDS:1</fullName>
    </submittedName>
</protein>
<feature type="non-terminal residue" evidence="1">
    <location>
        <position position="53"/>
    </location>
</feature>
<comment type="caution">
    <text evidence="1">The sequence shown here is derived from an EMBL/GenBank/DDBJ whole genome shotgun (WGS) entry which is preliminary data.</text>
</comment>
<sequence>READLLGQEIMARAGYDPAKAVELWELMVSLEETSKNSLEQQLQIPKSSHDEE</sequence>
<keyword evidence="2" id="KW-1185">Reference proteome</keyword>